<dbReference type="OrthoDB" id="3358750at2759"/>
<accession>A0A1M2VAA4</accession>
<feature type="compositionally biased region" description="Basic and acidic residues" evidence="1">
    <location>
        <begin position="30"/>
        <end position="55"/>
    </location>
</feature>
<evidence type="ECO:0000313" key="2">
    <source>
        <dbReference type="EMBL" id="OJT04548.1"/>
    </source>
</evidence>
<protein>
    <submittedName>
        <fullName evidence="2">Uncharacterized protein</fullName>
    </submittedName>
</protein>
<dbReference type="Proteomes" id="UP000184267">
    <property type="component" value="Unassembled WGS sequence"/>
</dbReference>
<gene>
    <name evidence="2" type="ORF">TRAPUB_4818</name>
</gene>
<reference evidence="2 3" key="1">
    <citation type="submission" date="2016-10" db="EMBL/GenBank/DDBJ databases">
        <title>Genome sequence of the basidiomycete white-rot fungus Trametes pubescens.</title>
        <authorList>
            <person name="Makela M.R."/>
            <person name="Granchi Z."/>
            <person name="Peng M."/>
            <person name="De Vries R.P."/>
            <person name="Grigoriev I."/>
            <person name="Riley R."/>
            <person name="Hilden K."/>
        </authorList>
    </citation>
    <scope>NUCLEOTIDE SEQUENCE [LARGE SCALE GENOMIC DNA]</scope>
    <source>
        <strain evidence="2 3">FBCC735</strain>
    </source>
</reference>
<evidence type="ECO:0000256" key="1">
    <source>
        <dbReference type="SAM" id="MobiDB-lite"/>
    </source>
</evidence>
<feature type="region of interest" description="Disordered" evidence="1">
    <location>
        <begin position="1"/>
        <end position="122"/>
    </location>
</feature>
<dbReference type="PANTHER" id="PTHR39475:SF1">
    <property type="entry name" value="CONIDIATION-SPECIFIC PROTEIN 6"/>
    <property type="match status" value="1"/>
</dbReference>
<sequence length="122" mass="13705">MSSGAMQSNVGNSQVYENGDQRNAPSTHHSQPESEKPADLGQKNAHDIHDPKDSRSLNMRMQQEHQMERDSEREGRERTVTDPLEAAQSHGNKPSRGAQIDAELQREDEELINKKGPYNRGS</sequence>
<dbReference type="EMBL" id="MNAD01001539">
    <property type="protein sequence ID" value="OJT04548.1"/>
    <property type="molecule type" value="Genomic_DNA"/>
</dbReference>
<feature type="compositionally biased region" description="Polar residues" evidence="1">
    <location>
        <begin position="1"/>
        <end position="29"/>
    </location>
</feature>
<name>A0A1M2VAA4_TRAPU</name>
<feature type="compositionally biased region" description="Basic and acidic residues" evidence="1">
    <location>
        <begin position="62"/>
        <end position="80"/>
    </location>
</feature>
<keyword evidence="3" id="KW-1185">Reference proteome</keyword>
<evidence type="ECO:0000313" key="3">
    <source>
        <dbReference type="Proteomes" id="UP000184267"/>
    </source>
</evidence>
<organism evidence="2 3">
    <name type="scientific">Trametes pubescens</name>
    <name type="common">White-rot fungus</name>
    <dbReference type="NCBI Taxonomy" id="154538"/>
    <lineage>
        <taxon>Eukaryota</taxon>
        <taxon>Fungi</taxon>
        <taxon>Dikarya</taxon>
        <taxon>Basidiomycota</taxon>
        <taxon>Agaricomycotina</taxon>
        <taxon>Agaricomycetes</taxon>
        <taxon>Polyporales</taxon>
        <taxon>Polyporaceae</taxon>
        <taxon>Trametes</taxon>
    </lineage>
</organism>
<proteinExistence type="predicted"/>
<dbReference type="AlphaFoldDB" id="A0A1M2VAA4"/>
<comment type="caution">
    <text evidence="2">The sequence shown here is derived from an EMBL/GenBank/DDBJ whole genome shotgun (WGS) entry which is preliminary data.</text>
</comment>
<dbReference type="OMA" id="NPPDSNR"/>
<dbReference type="PANTHER" id="PTHR39475">
    <property type="entry name" value="CONIDIATION-SPECIFIC PROTEIN 6"/>
    <property type="match status" value="1"/>
</dbReference>